<dbReference type="GO" id="GO:0004519">
    <property type="term" value="F:endonuclease activity"/>
    <property type="evidence" value="ECO:0007669"/>
    <property type="project" value="UniProtKB-KW"/>
</dbReference>
<protein>
    <submittedName>
        <fullName evidence="1">Endonuclease</fullName>
    </submittedName>
</protein>
<reference evidence="1 2" key="1">
    <citation type="journal article" date="2012" name="J. Bacteriol.">
        <title>Genome sequence of the pathogenic Herbaspirillum seropedicae strain Os34, isolated from rice roots.</title>
        <authorList>
            <person name="Ye W."/>
            <person name="Ye S."/>
            <person name="Liu J."/>
            <person name="Chang S."/>
            <person name="Chen M."/>
            <person name="Zhu B."/>
            <person name="Guo L."/>
            <person name="An Q."/>
        </authorList>
    </citation>
    <scope>NUCLEOTIDE SEQUENCE [LARGE SCALE GENOMIC DNA]</scope>
    <source>
        <strain evidence="1 2">Os34</strain>
    </source>
</reference>
<evidence type="ECO:0000313" key="1">
    <source>
        <dbReference type="EMBL" id="QJQ03092.1"/>
    </source>
</evidence>
<dbReference type="AlphaFoldDB" id="A0A6M4A047"/>
<proteinExistence type="predicted"/>
<sequence>MIRIPTPKYTYAETLDKCEEGILRKRVLLERLQNARDDLLAAARTYRAKVRNGTLHEIEVLGKVSKTTAVIGELTKPDMIKVYEGYFVNDKKPARKVYESLLLAHTECPFCAIGAPKNLDHFLPKGEFPQYAVFPYNLVPSCLDCNLGEKSDDVAQVAEAQIIHPYSDENIYFTTQWISATYHPAQAPATGRIEFFTSPPDDWSASQKNKVREHFRAFGLAKRYGTLAARQLPYSLNQLEHSRVDESYELACERILVPIIENDVLPNDWFRVMHQALLQHFAPPKAAASAP</sequence>
<keyword evidence="1" id="KW-0540">Nuclease</keyword>
<organism evidence="1 2">
    <name type="scientific">Herbaspirillum rubrisubalbicans Os34</name>
    <dbReference type="NCBI Taxonomy" id="1235827"/>
    <lineage>
        <taxon>Bacteria</taxon>
        <taxon>Pseudomonadati</taxon>
        <taxon>Pseudomonadota</taxon>
        <taxon>Betaproteobacteria</taxon>
        <taxon>Burkholderiales</taxon>
        <taxon>Oxalobacteraceae</taxon>
        <taxon>Herbaspirillum</taxon>
    </lineage>
</organism>
<name>A0A6M4A047_9BURK</name>
<dbReference type="EMBL" id="CP008956">
    <property type="protein sequence ID" value="QJQ03092.1"/>
    <property type="molecule type" value="Genomic_DNA"/>
</dbReference>
<dbReference type="RefSeq" id="WP_017454877.1">
    <property type="nucleotide sequence ID" value="NZ_CP008956.1"/>
</dbReference>
<keyword evidence="1" id="KW-0255">Endonuclease</keyword>
<dbReference type="Proteomes" id="UP000501648">
    <property type="component" value="Chromosome"/>
</dbReference>
<evidence type="ECO:0000313" key="2">
    <source>
        <dbReference type="Proteomes" id="UP000501648"/>
    </source>
</evidence>
<gene>
    <name evidence="1" type="ORF">C798_23535</name>
</gene>
<accession>A0A6M4A047</accession>
<keyword evidence="1" id="KW-0378">Hydrolase</keyword>